<keyword evidence="5" id="KW-0694">RNA-binding</keyword>
<dbReference type="HAMAP" id="MF_01326_B">
    <property type="entry name" value="Ribosomal_uL24_B"/>
    <property type="match status" value="1"/>
</dbReference>
<dbReference type="Gene3D" id="2.30.30.30">
    <property type="match status" value="1"/>
</dbReference>
<dbReference type="EMBL" id="DVNJ01000030">
    <property type="protein sequence ID" value="HIU63167.1"/>
    <property type="molecule type" value="Genomic_DNA"/>
</dbReference>
<dbReference type="Pfam" id="PF17136">
    <property type="entry name" value="ribosomal_L24"/>
    <property type="match status" value="1"/>
</dbReference>
<dbReference type="InterPro" id="IPR008991">
    <property type="entry name" value="Translation_prot_SH3-like_sf"/>
</dbReference>
<dbReference type="InterPro" id="IPR057264">
    <property type="entry name" value="Ribosomal_uL24_C"/>
</dbReference>
<dbReference type="PANTHER" id="PTHR12903">
    <property type="entry name" value="MITOCHONDRIAL RIBOSOMAL PROTEIN L24"/>
    <property type="match status" value="1"/>
</dbReference>
<evidence type="ECO:0000256" key="4">
    <source>
        <dbReference type="ARBA" id="ARBA00035206"/>
    </source>
</evidence>
<sequence>MSITIKKEDAVKVIAGVDKGKTGEVIAVIKGEKGDKVVVKGAGLSTDKHFVKPRNAQQRGGIIEKERAIDISNVMVICPSCGKTTRIGVSVSEDENGKKTKTRVCKKCGESLDKRKSVRATKKKASKTAAKKTAAKKTAQDESEK</sequence>
<comment type="function">
    <text evidence="5">One of two assembly initiator proteins, it binds directly to the 5'-end of the 23S rRNA, where it nucleates assembly of the 50S subunit.</text>
</comment>
<dbReference type="AlphaFoldDB" id="A0A9D1MMT1"/>
<dbReference type="InterPro" id="IPR014722">
    <property type="entry name" value="Rib_uL2_dom2"/>
</dbReference>
<feature type="domain" description="Large ribosomal subunit protein uL24 C-terminal" evidence="7">
    <location>
        <begin position="48"/>
        <end position="111"/>
    </location>
</feature>
<dbReference type="SUPFAM" id="SSF50104">
    <property type="entry name" value="Translation proteins SH3-like domain"/>
    <property type="match status" value="1"/>
</dbReference>
<dbReference type="GO" id="GO:0019843">
    <property type="term" value="F:rRNA binding"/>
    <property type="evidence" value="ECO:0007669"/>
    <property type="project" value="UniProtKB-UniRule"/>
</dbReference>
<evidence type="ECO:0000313" key="8">
    <source>
        <dbReference type="EMBL" id="HIU63167.1"/>
    </source>
</evidence>
<organism evidence="8 9">
    <name type="scientific">Candidatus Caccalectryoclostridium excrementigallinarum</name>
    <dbReference type="NCBI Taxonomy" id="2840710"/>
    <lineage>
        <taxon>Bacteria</taxon>
        <taxon>Bacillati</taxon>
        <taxon>Bacillota</taxon>
        <taxon>Clostridia</taxon>
        <taxon>Christensenellales</taxon>
        <taxon>Christensenellaceae</taxon>
        <taxon>Christensenellaceae incertae sedis</taxon>
        <taxon>Candidatus Caccalectryoclostridium</taxon>
    </lineage>
</organism>
<dbReference type="NCBIfam" id="TIGR01079">
    <property type="entry name" value="rplX_bact"/>
    <property type="match status" value="1"/>
</dbReference>
<comment type="caution">
    <text evidence="8">The sequence shown here is derived from an EMBL/GenBank/DDBJ whole genome shotgun (WGS) entry which is preliminary data.</text>
</comment>
<name>A0A9D1MMT1_9FIRM</name>
<keyword evidence="2 5" id="KW-0689">Ribosomal protein</keyword>
<dbReference type="InterPro" id="IPR041988">
    <property type="entry name" value="Ribosomal_uL24_KOW"/>
</dbReference>
<dbReference type="CDD" id="cd06089">
    <property type="entry name" value="KOW_RPL26"/>
    <property type="match status" value="1"/>
</dbReference>
<evidence type="ECO:0000256" key="3">
    <source>
        <dbReference type="ARBA" id="ARBA00023274"/>
    </source>
</evidence>
<evidence type="ECO:0000256" key="2">
    <source>
        <dbReference type="ARBA" id="ARBA00022980"/>
    </source>
</evidence>
<evidence type="ECO:0000256" key="1">
    <source>
        <dbReference type="ARBA" id="ARBA00010618"/>
    </source>
</evidence>
<comment type="function">
    <text evidence="5">One of the proteins that surrounds the polypeptide exit tunnel on the outside of the subunit.</text>
</comment>
<dbReference type="PROSITE" id="PS01108">
    <property type="entry name" value="RIBOSOMAL_L24"/>
    <property type="match status" value="1"/>
</dbReference>
<keyword evidence="3 5" id="KW-0687">Ribonucleoprotein</keyword>
<dbReference type="GO" id="GO:1990904">
    <property type="term" value="C:ribonucleoprotein complex"/>
    <property type="evidence" value="ECO:0007669"/>
    <property type="project" value="UniProtKB-KW"/>
</dbReference>
<dbReference type="GO" id="GO:0005840">
    <property type="term" value="C:ribosome"/>
    <property type="evidence" value="ECO:0007669"/>
    <property type="project" value="UniProtKB-KW"/>
</dbReference>
<dbReference type="InterPro" id="IPR005825">
    <property type="entry name" value="Ribosomal_uL24_CS"/>
</dbReference>
<evidence type="ECO:0000256" key="5">
    <source>
        <dbReference type="HAMAP-Rule" id="MF_01326"/>
    </source>
</evidence>
<protein>
    <recommendedName>
        <fullName evidence="4 5">Large ribosomal subunit protein uL24</fullName>
    </recommendedName>
</protein>
<comment type="subunit">
    <text evidence="5">Part of the 50S ribosomal subunit.</text>
</comment>
<evidence type="ECO:0000256" key="6">
    <source>
        <dbReference type="SAM" id="MobiDB-lite"/>
    </source>
</evidence>
<proteinExistence type="inferred from homology"/>
<dbReference type="Proteomes" id="UP000824145">
    <property type="component" value="Unassembled WGS sequence"/>
</dbReference>
<evidence type="ECO:0000313" key="9">
    <source>
        <dbReference type="Proteomes" id="UP000824145"/>
    </source>
</evidence>
<evidence type="ECO:0000259" key="7">
    <source>
        <dbReference type="Pfam" id="PF17136"/>
    </source>
</evidence>
<gene>
    <name evidence="5 8" type="primary">rplX</name>
    <name evidence="8" type="ORF">IAB07_05330</name>
</gene>
<feature type="compositionally biased region" description="Basic residues" evidence="6">
    <location>
        <begin position="116"/>
        <end position="135"/>
    </location>
</feature>
<reference evidence="8" key="1">
    <citation type="submission" date="2020-10" db="EMBL/GenBank/DDBJ databases">
        <authorList>
            <person name="Gilroy R."/>
        </authorList>
    </citation>
    <scope>NUCLEOTIDE SEQUENCE</scope>
    <source>
        <strain evidence="8">9366</strain>
    </source>
</reference>
<comment type="similarity">
    <text evidence="1 5">Belongs to the universal ribosomal protein uL24 family.</text>
</comment>
<dbReference type="GO" id="GO:0006412">
    <property type="term" value="P:translation"/>
    <property type="evidence" value="ECO:0007669"/>
    <property type="project" value="UniProtKB-UniRule"/>
</dbReference>
<keyword evidence="5" id="KW-0699">rRNA-binding</keyword>
<dbReference type="InterPro" id="IPR003256">
    <property type="entry name" value="Ribosomal_uL24"/>
</dbReference>
<accession>A0A9D1MMT1</accession>
<reference evidence="8" key="2">
    <citation type="journal article" date="2021" name="PeerJ">
        <title>Extensive microbial diversity within the chicken gut microbiome revealed by metagenomics and culture.</title>
        <authorList>
            <person name="Gilroy R."/>
            <person name="Ravi A."/>
            <person name="Getino M."/>
            <person name="Pursley I."/>
            <person name="Horton D.L."/>
            <person name="Alikhan N.F."/>
            <person name="Baker D."/>
            <person name="Gharbi K."/>
            <person name="Hall N."/>
            <person name="Watson M."/>
            <person name="Adriaenssens E.M."/>
            <person name="Foster-Nyarko E."/>
            <person name="Jarju S."/>
            <person name="Secka A."/>
            <person name="Antonio M."/>
            <person name="Oren A."/>
            <person name="Chaudhuri R.R."/>
            <person name="La Ragione R."/>
            <person name="Hildebrand F."/>
            <person name="Pallen M.J."/>
        </authorList>
    </citation>
    <scope>NUCLEOTIDE SEQUENCE</scope>
    <source>
        <strain evidence="8">9366</strain>
    </source>
</reference>
<dbReference type="GO" id="GO:0003735">
    <property type="term" value="F:structural constituent of ribosome"/>
    <property type="evidence" value="ECO:0007669"/>
    <property type="project" value="InterPro"/>
</dbReference>
<feature type="region of interest" description="Disordered" evidence="6">
    <location>
        <begin position="116"/>
        <end position="145"/>
    </location>
</feature>